<evidence type="ECO:0008006" key="21">
    <source>
        <dbReference type="Google" id="ProtNLM"/>
    </source>
</evidence>
<feature type="domain" description="AAA" evidence="18">
    <location>
        <begin position="544"/>
        <end position="676"/>
    </location>
</feature>
<dbReference type="GO" id="GO:0004713">
    <property type="term" value="F:protein tyrosine kinase activity"/>
    <property type="evidence" value="ECO:0007669"/>
    <property type="project" value="UniProtKB-KW"/>
</dbReference>
<dbReference type="SUPFAM" id="SSF52540">
    <property type="entry name" value="P-loop containing nucleoside triphosphate hydrolases"/>
    <property type="match status" value="1"/>
</dbReference>
<evidence type="ECO:0000256" key="4">
    <source>
        <dbReference type="ARBA" id="ARBA00022519"/>
    </source>
</evidence>
<dbReference type="Gene3D" id="3.40.50.300">
    <property type="entry name" value="P-loop containing nucleotide triphosphate hydrolases"/>
    <property type="match status" value="1"/>
</dbReference>
<keyword evidence="3" id="KW-1003">Cell membrane</keyword>
<evidence type="ECO:0000256" key="7">
    <source>
        <dbReference type="ARBA" id="ARBA00022741"/>
    </source>
</evidence>
<dbReference type="AlphaFoldDB" id="A0A290Q2Z2"/>
<keyword evidence="14" id="KW-0175">Coiled coil</keyword>
<dbReference type="KEGG" id="vbh:CMV30_03215"/>
<dbReference type="GO" id="GO:0005524">
    <property type="term" value="F:ATP binding"/>
    <property type="evidence" value="ECO:0007669"/>
    <property type="project" value="UniProtKB-KW"/>
</dbReference>
<evidence type="ECO:0000313" key="19">
    <source>
        <dbReference type="EMBL" id="ATC63049.1"/>
    </source>
</evidence>
<dbReference type="InterPro" id="IPR025669">
    <property type="entry name" value="AAA_dom"/>
</dbReference>
<evidence type="ECO:0000259" key="18">
    <source>
        <dbReference type="Pfam" id="PF13614"/>
    </source>
</evidence>
<keyword evidence="20" id="KW-1185">Reference proteome</keyword>
<feature type="coiled-coil region" evidence="14">
    <location>
        <begin position="343"/>
        <end position="381"/>
    </location>
</feature>
<evidence type="ECO:0000256" key="8">
    <source>
        <dbReference type="ARBA" id="ARBA00022777"/>
    </source>
</evidence>
<dbReference type="CDD" id="cd05387">
    <property type="entry name" value="BY-kinase"/>
    <property type="match status" value="1"/>
</dbReference>
<dbReference type="InterPro" id="IPR050445">
    <property type="entry name" value="Bact_polysacc_biosynth/exp"/>
</dbReference>
<dbReference type="Pfam" id="PF13614">
    <property type="entry name" value="AAA_31"/>
    <property type="match status" value="1"/>
</dbReference>
<feature type="region of interest" description="Disordered" evidence="15">
    <location>
        <begin position="726"/>
        <end position="765"/>
    </location>
</feature>
<evidence type="ECO:0000256" key="2">
    <source>
        <dbReference type="ARBA" id="ARBA00008883"/>
    </source>
</evidence>
<evidence type="ECO:0000256" key="14">
    <source>
        <dbReference type="SAM" id="Coils"/>
    </source>
</evidence>
<comment type="similarity">
    <text evidence="2">Belongs to the etk/wzc family.</text>
</comment>
<comment type="catalytic activity">
    <reaction evidence="13">
        <text>L-tyrosyl-[protein] + ATP = O-phospho-L-tyrosyl-[protein] + ADP + H(+)</text>
        <dbReference type="Rhea" id="RHEA:10596"/>
        <dbReference type="Rhea" id="RHEA-COMP:10136"/>
        <dbReference type="Rhea" id="RHEA-COMP:20101"/>
        <dbReference type="ChEBI" id="CHEBI:15378"/>
        <dbReference type="ChEBI" id="CHEBI:30616"/>
        <dbReference type="ChEBI" id="CHEBI:46858"/>
        <dbReference type="ChEBI" id="CHEBI:61978"/>
        <dbReference type="ChEBI" id="CHEBI:456216"/>
    </reaction>
</comment>
<evidence type="ECO:0000256" key="6">
    <source>
        <dbReference type="ARBA" id="ARBA00022692"/>
    </source>
</evidence>
<keyword evidence="12" id="KW-0829">Tyrosine-protein kinase</keyword>
<dbReference type="OrthoDB" id="9794577at2"/>
<dbReference type="GO" id="GO:0005886">
    <property type="term" value="C:plasma membrane"/>
    <property type="evidence" value="ECO:0007669"/>
    <property type="project" value="UniProtKB-SubCell"/>
</dbReference>
<dbReference type="NCBIfam" id="TIGR01007">
    <property type="entry name" value="eps_fam"/>
    <property type="match status" value="1"/>
</dbReference>
<dbReference type="Proteomes" id="UP000217265">
    <property type="component" value="Chromosome"/>
</dbReference>
<dbReference type="PANTHER" id="PTHR32309:SF31">
    <property type="entry name" value="CAPSULAR EXOPOLYSACCHARIDE FAMILY"/>
    <property type="match status" value="1"/>
</dbReference>
<evidence type="ECO:0000256" key="16">
    <source>
        <dbReference type="SAM" id="Phobius"/>
    </source>
</evidence>
<keyword evidence="7" id="KW-0547">Nucleotide-binding</keyword>
<keyword evidence="11 16" id="KW-0472">Membrane</keyword>
<evidence type="ECO:0000256" key="12">
    <source>
        <dbReference type="ARBA" id="ARBA00023137"/>
    </source>
</evidence>
<comment type="subcellular location">
    <subcellularLocation>
        <location evidence="1">Cell inner membrane</location>
        <topology evidence="1">Multi-pass membrane protein</topology>
    </subcellularLocation>
</comment>
<reference evidence="19 20" key="1">
    <citation type="submission" date="2017-09" db="EMBL/GenBank/DDBJ databases">
        <title>Complete genome sequence of Verrucomicrobial strain HZ-65, isolated from freshwater.</title>
        <authorList>
            <person name="Choi A."/>
        </authorList>
    </citation>
    <scope>NUCLEOTIDE SEQUENCE [LARGE SCALE GENOMIC DNA]</scope>
    <source>
        <strain evidence="19 20">HZ-65</strain>
    </source>
</reference>
<keyword evidence="4" id="KW-0997">Cell inner membrane</keyword>
<gene>
    <name evidence="19" type="ORF">CMV30_03215</name>
</gene>
<feature type="transmembrane region" description="Helical" evidence="16">
    <location>
        <begin position="57"/>
        <end position="81"/>
    </location>
</feature>
<keyword evidence="5" id="KW-0808">Transferase</keyword>
<proteinExistence type="inferred from homology"/>
<sequence length="765" mass="85792">MLWWSRRVWWWRPEKTSLLTGGEGNSLAARSMAHTHVSKEGASLADFFHLLRLRKALIFLILSLVVITTVVVTAFLPKWYLSTLNVRVEKPEGEVKLFQAQSSGYYDPYFLQDQFKIMQSAKVLYPVIENLGLNDKIGRSIGAYAPLATDETYNYLLKKMLRVESPRGSSMIEVGVYSQDAALAAAIANEIARVYSDDRIMFATSEQREGLTQLRKELESQERTVSLQRDMVEQLRKDLGISGVDLNARYSDMEIETLRQMQNSLIALSVDAIGRKTRYERFKSIPAEDRINLINSELIQDPNIQNLLQAYLIADQNVTKFRARLGAAHPELIGATDNRAKIKEQLDAQLRGYESALEIAYKEADARVAELKNQLAQAKVDQILSARDRMRPFEEAARKLEDETRLLSTLKVTLRQREIDFQVPKRSIEILNYAEPARRAAKPSWPLNIAFAVLFGGVLGIGTAVLIEFFDTSFRNVAELEGRLGKPVLGVIPHSSEAVPPAKSGIVEDPAELEPFRVLHTNLNLALKGVTPGRSLVMLSAGPGEGKSTTVLRLARSMGAAGERVLLVDSDLRRPTQHQLAALPKEPGLADLLQGKATLEKVTQRGVSPGLDFIPCGAVGGFTLSLLYIDRLKALLAELRGRYDRVIFDAPPIIGVSDASVLASVADDVLLLVQHRRNPHSMVVRAQQIIEGLHKQIVGVVLNRVPVNSSDDYGYYTRNYAYYSARENRSSERRDKRSRTEQAERAKSDERITFTERERDERRKS</sequence>
<protein>
    <recommendedName>
        <fullName evidence="21">Capsular biosynthesis protein</fullName>
    </recommendedName>
</protein>
<dbReference type="PANTHER" id="PTHR32309">
    <property type="entry name" value="TYROSINE-PROTEIN KINASE"/>
    <property type="match status" value="1"/>
</dbReference>
<dbReference type="EMBL" id="CP023344">
    <property type="protein sequence ID" value="ATC63049.1"/>
    <property type="molecule type" value="Genomic_DNA"/>
</dbReference>
<dbReference type="InterPro" id="IPR003856">
    <property type="entry name" value="LPS_length_determ_N"/>
</dbReference>
<evidence type="ECO:0000256" key="5">
    <source>
        <dbReference type="ARBA" id="ARBA00022679"/>
    </source>
</evidence>
<name>A0A290Q2Z2_9BACT</name>
<dbReference type="InterPro" id="IPR027417">
    <property type="entry name" value="P-loop_NTPase"/>
</dbReference>
<keyword evidence="8" id="KW-0418">Kinase</keyword>
<keyword evidence="10 16" id="KW-1133">Transmembrane helix</keyword>
<dbReference type="Pfam" id="PF02706">
    <property type="entry name" value="Wzz"/>
    <property type="match status" value="1"/>
</dbReference>
<feature type="coiled-coil region" evidence="14">
    <location>
        <begin position="211"/>
        <end position="238"/>
    </location>
</feature>
<evidence type="ECO:0000313" key="20">
    <source>
        <dbReference type="Proteomes" id="UP000217265"/>
    </source>
</evidence>
<evidence type="ECO:0000256" key="1">
    <source>
        <dbReference type="ARBA" id="ARBA00004429"/>
    </source>
</evidence>
<evidence type="ECO:0000256" key="10">
    <source>
        <dbReference type="ARBA" id="ARBA00022989"/>
    </source>
</evidence>
<accession>A0A290Q2Z2</accession>
<evidence type="ECO:0000259" key="17">
    <source>
        <dbReference type="Pfam" id="PF02706"/>
    </source>
</evidence>
<organism evidence="19 20">
    <name type="scientific">Nibricoccus aquaticus</name>
    <dbReference type="NCBI Taxonomy" id="2576891"/>
    <lineage>
        <taxon>Bacteria</taxon>
        <taxon>Pseudomonadati</taxon>
        <taxon>Verrucomicrobiota</taxon>
        <taxon>Opitutia</taxon>
        <taxon>Opitutales</taxon>
        <taxon>Opitutaceae</taxon>
        <taxon>Nibricoccus</taxon>
    </lineage>
</organism>
<keyword evidence="9" id="KW-0067">ATP-binding</keyword>
<evidence type="ECO:0000256" key="3">
    <source>
        <dbReference type="ARBA" id="ARBA00022475"/>
    </source>
</evidence>
<keyword evidence="6 16" id="KW-0812">Transmembrane</keyword>
<evidence type="ECO:0000256" key="9">
    <source>
        <dbReference type="ARBA" id="ARBA00022840"/>
    </source>
</evidence>
<evidence type="ECO:0000256" key="11">
    <source>
        <dbReference type="ARBA" id="ARBA00023136"/>
    </source>
</evidence>
<evidence type="ECO:0000256" key="13">
    <source>
        <dbReference type="ARBA" id="ARBA00053015"/>
    </source>
</evidence>
<dbReference type="InterPro" id="IPR005702">
    <property type="entry name" value="Wzc-like_C"/>
</dbReference>
<evidence type="ECO:0000256" key="15">
    <source>
        <dbReference type="SAM" id="MobiDB-lite"/>
    </source>
</evidence>
<feature type="domain" description="Polysaccharide chain length determinant N-terminal" evidence="17">
    <location>
        <begin position="44"/>
        <end position="131"/>
    </location>
</feature>